<keyword evidence="1" id="KW-0812">Transmembrane</keyword>
<sequence>MYVLFWLVGGTFILLATIRDIQRHRTDTVSIFPWWAWFKVTRENNPPLYWTCIAAQFFMVAACLVFAFWTPFGD</sequence>
<dbReference type="Proteomes" id="UP000253562">
    <property type="component" value="Unassembled WGS sequence"/>
</dbReference>
<accession>A0A368KN76</accession>
<reference evidence="2 3" key="1">
    <citation type="submission" date="2018-07" db="EMBL/GenBank/DDBJ databases">
        <title>Comparative genomes isolates from brazilian mangrove.</title>
        <authorList>
            <person name="De Araujo J.E."/>
            <person name="Taketani R.G."/>
            <person name="Silva M.C.P."/>
            <person name="Lourenco M.V."/>
            <person name="Oliveira V.M."/>
            <person name="Andreote F.D."/>
        </authorList>
    </citation>
    <scope>NUCLEOTIDE SEQUENCE [LARGE SCALE GENOMIC DNA]</scope>
    <source>
        <strain evidence="2 3">HEX PRIS-MGV</strain>
    </source>
</reference>
<evidence type="ECO:0000256" key="1">
    <source>
        <dbReference type="SAM" id="Phobius"/>
    </source>
</evidence>
<comment type="caution">
    <text evidence="2">The sequence shown here is derived from an EMBL/GenBank/DDBJ whole genome shotgun (WGS) entry which is preliminary data.</text>
</comment>
<dbReference type="OrthoDB" id="9942173at2"/>
<dbReference type="EMBL" id="QPEX01000034">
    <property type="protein sequence ID" value="RCS44644.1"/>
    <property type="molecule type" value="Genomic_DNA"/>
</dbReference>
<dbReference type="RefSeq" id="WP_114370184.1">
    <property type="nucleotide sequence ID" value="NZ_QPEX01000034.1"/>
</dbReference>
<name>A0A368KN76_9BACT</name>
<feature type="transmembrane region" description="Helical" evidence="1">
    <location>
        <begin position="47"/>
        <end position="69"/>
    </location>
</feature>
<gene>
    <name evidence="2" type="ORF">DTL42_17125</name>
</gene>
<proteinExistence type="predicted"/>
<dbReference type="AlphaFoldDB" id="A0A368KN76"/>
<keyword evidence="1" id="KW-1133">Transmembrane helix</keyword>
<evidence type="ECO:0000313" key="3">
    <source>
        <dbReference type="Proteomes" id="UP000253562"/>
    </source>
</evidence>
<protein>
    <submittedName>
        <fullName evidence="2">Uncharacterized protein</fullName>
    </submittedName>
</protein>
<keyword evidence="1" id="KW-0472">Membrane</keyword>
<organism evidence="2 3">
    <name type="scientific">Bremerella cremea</name>
    <dbReference type="NCBI Taxonomy" id="1031537"/>
    <lineage>
        <taxon>Bacteria</taxon>
        <taxon>Pseudomonadati</taxon>
        <taxon>Planctomycetota</taxon>
        <taxon>Planctomycetia</taxon>
        <taxon>Pirellulales</taxon>
        <taxon>Pirellulaceae</taxon>
        <taxon>Bremerella</taxon>
    </lineage>
</organism>
<evidence type="ECO:0000313" key="2">
    <source>
        <dbReference type="EMBL" id="RCS44644.1"/>
    </source>
</evidence>